<keyword evidence="3" id="KW-1185">Reference proteome</keyword>
<feature type="transmembrane region" description="Helical" evidence="1">
    <location>
        <begin position="39"/>
        <end position="59"/>
    </location>
</feature>
<gene>
    <name evidence="2" type="ORF">FLL45_00645</name>
</gene>
<dbReference type="OrthoDB" id="6384283at2"/>
<dbReference type="Pfam" id="PF13858">
    <property type="entry name" value="DUF4199"/>
    <property type="match status" value="1"/>
</dbReference>
<protein>
    <submittedName>
        <fullName evidence="2">DUF4199 domain-containing protein</fullName>
    </submittedName>
</protein>
<sequence length="176" mass="19656">MQNNIIKYGLIAGTVIVLIPVVAEMFMGRGPETFRIGEIIGYSTMILSLLLIFVAVNNYQKLNPQEVVTFGQIFLIGIGISTIAGVMFGLYNLVYVYYIAPDFMDQYFNYYIENIRNSGAPQAEIEKQIAQLEQEKSFFMSPVVNFSAMFVTVFGIGVIVSLIAGFFQRTKQAQAA</sequence>
<dbReference type="Proteomes" id="UP000317839">
    <property type="component" value="Unassembled WGS sequence"/>
</dbReference>
<keyword evidence="1" id="KW-0472">Membrane</keyword>
<evidence type="ECO:0000313" key="2">
    <source>
        <dbReference type="EMBL" id="TQV76504.1"/>
    </source>
</evidence>
<organism evidence="2 3">
    <name type="scientific">Aliikangiella marina</name>
    <dbReference type="NCBI Taxonomy" id="1712262"/>
    <lineage>
        <taxon>Bacteria</taxon>
        <taxon>Pseudomonadati</taxon>
        <taxon>Pseudomonadota</taxon>
        <taxon>Gammaproteobacteria</taxon>
        <taxon>Oceanospirillales</taxon>
        <taxon>Pleioneaceae</taxon>
        <taxon>Aliikangiella</taxon>
    </lineage>
</organism>
<proteinExistence type="predicted"/>
<feature type="transmembrane region" description="Helical" evidence="1">
    <location>
        <begin position="146"/>
        <end position="167"/>
    </location>
</feature>
<dbReference type="EMBL" id="VIKR01000001">
    <property type="protein sequence ID" value="TQV76504.1"/>
    <property type="molecule type" value="Genomic_DNA"/>
</dbReference>
<dbReference type="InterPro" id="IPR025250">
    <property type="entry name" value="DUF4199"/>
</dbReference>
<accession>A0A545TGY5</accession>
<name>A0A545TGY5_9GAMM</name>
<evidence type="ECO:0000313" key="3">
    <source>
        <dbReference type="Proteomes" id="UP000317839"/>
    </source>
</evidence>
<keyword evidence="1" id="KW-1133">Transmembrane helix</keyword>
<evidence type="ECO:0000256" key="1">
    <source>
        <dbReference type="SAM" id="Phobius"/>
    </source>
</evidence>
<reference evidence="2 3" key="1">
    <citation type="submission" date="2019-06" db="EMBL/GenBank/DDBJ databases">
        <title>Draft genome of Aliikangiella marina GYP-15.</title>
        <authorList>
            <person name="Wang G."/>
        </authorList>
    </citation>
    <scope>NUCLEOTIDE SEQUENCE [LARGE SCALE GENOMIC DNA]</scope>
    <source>
        <strain evidence="2 3">GYP-15</strain>
    </source>
</reference>
<feature type="transmembrane region" description="Helical" evidence="1">
    <location>
        <begin position="7"/>
        <end position="27"/>
    </location>
</feature>
<keyword evidence="1" id="KW-0812">Transmembrane</keyword>
<dbReference type="RefSeq" id="WP_142887864.1">
    <property type="nucleotide sequence ID" value="NZ_VIKR01000001.1"/>
</dbReference>
<dbReference type="AlphaFoldDB" id="A0A545TGY5"/>
<feature type="transmembrane region" description="Helical" evidence="1">
    <location>
        <begin position="71"/>
        <end position="100"/>
    </location>
</feature>
<comment type="caution">
    <text evidence="2">The sequence shown here is derived from an EMBL/GenBank/DDBJ whole genome shotgun (WGS) entry which is preliminary data.</text>
</comment>